<name>A0A9X6RQ40_HYPEX</name>
<reference evidence="2" key="1">
    <citation type="submission" date="2017-01" db="EMBL/GenBank/DDBJ databases">
        <title>Comparative genomics of anhydrobiosis in the tardigrade Hypsibius dujardini.</title>
        <authorList>
            <person name="Yoshida Y."/>
            <person name="Koutsovoulos G."/>
            <person name="Laetsch D."/>
            <person name="Stevens L."/>
            <person name="Kumar S."/>
            <person name="Horikawa D."/>
            <person name="Ishino K."/>
            <person name="Komine S."/>
            <person name="Tomita M."/>
            <person name="Blaxter M."/>
            <person name="Arakawa K."/>
        </authorList>
    </citation>
    <scope>NUCLEOTIDE SEQUENCE [LARGE SCALE GENOMIC DNA]</scope>
    <source>
        <strain evidence="2">Z151</strain>
    </source>
</reference>
<protein>
    <recommendedName>
        <fullName evidence="3">Tc1-like transposase DDE domain-containing protein</fullName>
    </recommendedName>
</protein>
<dbReference type="OrthoDB" id="7951431at2759"/>
<dbReference type="AlphaFoldDB" id="A0A9X6RQ40"/>
<dbReference type="InterPro" id="IPR036397">
    <property type="entry name" value="RNaseH_sf"/>
</dbReference>
<dbReference type="GO" id="GO:0003676">
    <property type="term" value="F:nucleic acid binding"/>
    <property type="evidence" value="ECO:0007669"/>
    <property type="project" value="InterPro"/>
</dbReference>
<organism evidence="1 2">
    <name type="scientific">Hypsibius exemplaris</name>
    <name type="common">Freshwater tardigrade</name>
    <dbReference type="NCBI Taxonomy" id="2072580"/>
    <lineage>
        <taxon>Eukaryota</taxon>
        <taxon>Metazoa</taxon>
        <taxon>Ecdysozoa</taxon>
        <taxon>Tardigrada</taxon>
        <taxon>Eutardigrada</taxon>
        <taxon>Parachela</taxon>
        <taxon>Hypsibioidea</taxon>
        <taxon>Hypsibiidae</taxon>
        <taxon>Hypsibius</taxon>
    </lineage>
</organism>
<evidence type="ECO:0000313" key="1">
    <source>
        <dbReference type="EMBL" id="OWA55431.1"/>
    </source>
</evidence>
<accession>A0A9X6RQ40</accession>
<evidence type="ECO:0000313" key="2">
    <source>
        <dbReference type="Proteomes" id="UP000192578"/>
    </source>
</evidence>
<dbReference type="Proteomes" id="UP000192578">
    <property type="component" value="Unassembled WGS sequence"/>
</dbReference>
<sequence>MLTSEQRAAILSHFRVAATIVRRLTVAPTAHTIRSVARQFEISATAICKLLDKKDITCFKKRKRTLLSAGQKETRKKSCRGFRKTFQKEDLAMFLFVDEFYVTDEAPCYAATSVQALQKEEFPRFIPNAQMPPNSPDLNVFDYCVWTLLKHRLTKYGLVSNFDKLKKILKEWAAIPQDCIRAAVDSWQRRVRALSPRPVVVYDDALQCYSNGEISDL</sequence>
<gene>
    <name evidence="1" type="ORF">BV898_19818</name>
</gene>
<comment type="caution">
    <text evidence="1">The sequence shown here is derived from an EMBL/GenBank/DDBJ whole genome shotgun (WGS) entry which is preliminary data.</text>
</comment>
<evidence type="ECO:0008006" key="3">
    <source>
        <dbReference type="Google" id="ProtNLM"/>
    </source>
</evidence>
<dbReference type="Gene3D" id="3.30.420.10">
    <property type="entry name" value="Ribonuclease H-like superfamily/Ribonuclease H"/>
    <property type="match status" value="1"/>
</dbReference>
<dbReference type="EMBL" id="MTYJ01000779">
    <property type="protein sequence ID" value="OWA55431.1"/>
    <property type="molecule type" value="Genomic_DNA"/>
</dbReference>
<keyword evidence="2" id="KW-1185">Reference proteome</keyword>
<proteinExistence type="predicted"/>